<evidence type="ECO:0000313" key="1">
    <source>
        <dbReference type="EMBL" id="MDV6234008.1"/>
    </source>
</evidence>
<dbReference type="Proteomes" id="UP001185899">
    <property type="component" value="Unassembled WGS sequence"/>
</dbReference>
<dbReference type="RefSeq" id="WP_317549900.1">
    <property type="nucleotide sequence ID" value="NZ_JAWLKE010000022.1"/>
</dbReference>
<comment type="caution">
    <text evidence="1">The sequence shown here is derived from an EMBL/GenBank/DDBJ whole genome shotgun (WGS) entry which is preliminary data.</text>
</comment>
<proteinExistence type="predicted"/>
<name>A0ABU4B6C8_9NOCA</name>
<dbReference type="EMBL" id="JAWLKE010000022">
    <property type="protein sequence ID" value="MDV6234008.1"/>
    <property type="molecule type" value="Genomic_DNA"/>
</dbReference>
<gene>
    <name evidence="1" type="ORF">R3P95_25970</name>
</gene>
<evidence type="ECO:0000313" key="2">
    <source>
        <dbReference type="Proteomes" id="UP001185899"/>
    </source>
</evidence>
<reference evidence="1 2" key="1">
    <citation type="submission" date="2023-10" db="EMBL/GenBank/DDBJ databases">
        <title>Development of a sustainable strategy for remediation of hydrocarbon-contaminated territories based on the waste exchange concept.</title>
        <authorList>
            <person name="Krivoruchko A."/>
        </authorList>
    </citation>
    <scope>NUCLEOTIDE SEQUENCE [LARGE SCALE GENOMIC DNA]</scope>
    <source>
        <strain evidence="1 2">IEGM 1322</strain>
    </source>
</reference>
<protein>
    <submittedName>
        <fullName evidence="1">Uncharacterized protein</fullName>
    </submittedName>
</protein>
<sequence length="71" mass="7030">MLWPDTALVVPAGKVTTKHSSTGVPALAATPLGISIGAVVPALNGEFGATTGVDPTVPATQSVAETPEYTV</sequence>
<accession>A0ABU4B6C8</accession>
<keyword evidence="2" id="KW-1185">Reference proteome</keyword>
<organism evidence="1 2">
    <name type="scientific">Rhodococcus cercidiphylli</name>
    <dbReference type="NCBI Taxonomy" id="489916"/>
    <lineage>
        <taxon>Bacteria</taxon>
        <taxon>Bacillati</taxon>
        <taxon>Actinomycetota</taxon>
        <taxon>Actinomycetes</taxon>
        <taxon>Mycobacteriales</taxon>
        <taxon>Nocardiaceae</taxon>
        <taxon>Rhodococcus</taxon>
    </lineage>
</organism>